<evidence type="ECO:0000256" key="1">
    <source>
        <dbReference type="ARBA" id="ARBA00004618"/>
    </source>
</evidence>
<dbReference type="PaxDb" id="273075-Ta1407m"/>
<organism evidence="6 7">
    <name type="scientific">Thermoplasma acidophilum (strain ATCC 25905 / DSM 1728 / JCM 9062 / NBRC 15155 / AMRC-C165)</name>
    <dbReference type="NCBI Taxonomy" id="273075"/>
    <lineage>
        <taxon>Archaea</taxon>
        <taxon>Methanobacteriati</taxon>
        <taxon>Thermoplasmatota</taxon>
        <taxon>Thermoplasmata</taxon>
        <taxon>Thermoplasmatales</taxon>
        <taxon>Thermoplasmataceae</taxon>
        <taxon>Thermoplasma</taxon>
    </lineage>
</organism>
<dbReference type="GO" id="GO:0097588">
    <property type="term" value="P:archaeal or bacterial-type flagellum-dependent cell motility"/>
    <property type="evidence" value="ECO:0007669"/>
    <property type="project" value="InterPro"/>
</dbReference>
<dbReference type="EMBL" id="AL445067">
    <property type="protein sequence ID" value="CAC12527.1"/>
    <property type="molecule type" value="Genomic_DNA"/>
</dbReference>
<dbReference type="eggNOG" id="arCOG01829">
    <property type="taxonomic scope" value="Archaea"/>
</dbReference>
<keyword evidence="6" id="KW-0282">Flagellum</keyword>
<accession>Q9HID3</accession>
<dbReference type="GO" id="GO:0005198">
    <property type="term" value="F:structural molecule activity"/>
    <property type="evidence" value="ECO:0007669"/>
    <property type="project" value="InterPro"/>
</dbReference>
<keyword evidence="3 4" id="KW-0974">Archaeal flagellum</keyword>
<keyword evidence="5" id="KW-0812">Transmembrane</keyword>
<dbReference type="InterPro" id="IPR002774">
    <property type="entry name" value="Flagellin_arc-type"/>
</dbReference>
<comment type="subcellular location">
    <subcellularLocation>
        <location evidence="1 4">Archaeal flagellum</location>
    </subcellularLocation>
</comment>
<dbReference type="Proteomes" id="UP000001024">
    <property type="component" value="Chromosome"/>
</dbReference>
<evidence type="ECO:0000313" key="7">
    <source>
        <dbReference type="Proteomes" id="UP000001024"/>
    </source>
</evidence>
<dbReference type="GO" id="GO:0097589">
    <property type="term" value="C:archaeal-type flagellum"/>
    <property type="evidence" value="ECO:0007669"/>
    <property type="project" value="UniProtKB-SubCell"/>
</dbReference>
<dbReference type="NCBIfam" id="TIGR02537">
    <property type="entry name" value="arch_flag_Nterm"/>
    <property type="match status" value="1"/>
</dbReference>
<dbReference type="EnsemblBacteria" id="CAC12527">
    <property type="protein sequence ID" value="CAC12527"/>
    <property type="gene ID" value="CAC12527"/>
</dbReference>
<dbReference type="PANTHER" id="PTHR35903">
    <property type="entry name" value="FLAGELLIN B1"/>
    <property type="match status" value="1"/>
</dbReference>
<name>Q9HID3_THEAC</name>
<dbReference type="KEGG" id="tac:Ta1407"/>
<dbReference type="InterPro" id="IPR013373">
    <property type="entry name" value="Flagellin/pilin_N_arc"/>
</dbReference>
<evidence type="ECO:0000256" key="4">
    <source>
        <dbReference type="RuleBase" id="RU361282"/>
    </source>
</evidence>
<reference evidence="6 7" key="1">
    <citation type="journal article" date="2000" name="Nature">
        <title>The genome sequence of the thermoacidophilic scavenger Thermoplasma acidophilum.</title>
        <authorList>
            <person name="Ruepp A."/>
            <person name="Graml W."/>
            <person name="Santos-Martinez M.L."/>
            <person name="Koretke K.K."/>
            <person name="Volker C."/>
            <person name="Mewes H.W."/>
            <person name="Frishman D."/>
            <person name="Stocker S."/>
            <person name="Lupas A.N."/>
            <person name="Baumeister W."/>
        </authorList>
    </citation>
    <scope>NUCLEOTIDE SEQUENCE [LARGE SCALE GENOMIC DNA]</scope>
    <source>
        <strain evidence="7">ATCC 25905 / DSM 1728 / JCM 9062 / NBRC 15155 / AMRC-C165</strain>
    </source>
</reference>
<dbReference type="NCBIfam" id="NF006325">
    <property type="entry name" value="PRK08541.1"/>
    <property type="match status" value="1"/>
</dbReference>
<keyword evidence="7" id="KW-1185">Reference proteome</keyword>
<dbReference type="STRING" id="273075.gene:9572634"/>
<dbReference type="Pfam" id="PF01917">
    <property type="entry name" value="Flagellin_arch-type"/>
    <property type="match status" value="1"/>
</dbReference>
<sequence>MAMRNFAIQSWIIKYLSTNIHMYTVKQMPILKSLKKLRKIFQTDDSKSESGIGVLIVFIAMILVAAVAASVLIHTAGILQQKASSTGTTTIQQVASGVVITQILGYDYANPPEAGGISYLAIFVTINSGGSSVDLSNTTITLSVGGTTAVLVYNTSIFYDIAGTGSANIFSAPVWSELSASHKNPTNFGILVEADPSHSMTNLYPVLETGDVAALIVNVTNTFGTNITQGSAVSGQITPEVGSPALIDFNAPTAFSTKSIEIT</sequence>
<dbReference type="InParanoid" id="Q9HID3"/>
<evidence type="ECO:0000256" key="5">
    <source>
        <dbReference type="SAM" id="Phobius"/>
    </source>
</evidence>
<dbReference type="PANTHER" id="PTHR35903:SF1">
    <property type="entry name" value="FLAGELLIN B1"/>
    <property type="match status" value="1"/>
</dbReference>
<keyword evidence="6" id="KW-0966">Cell projection</keyword>
<dbReference type="AlphaFoldDB" id="Q9HID3"/>
<evidence type="ECO:0000256" key="3">
    <source>
        <dbReference type="ARBA" id="ARBA00022440"/>
    </source>
</evidence>
<keyword evidence="5" id="KW-1133">Transmembrane helix</keyword>
<dbReference type="HOGENOM" id="CLU_051124_0_1_2"/>
<protein>
    <recommendedName>
        <fullName evidence="4">Flagellin</fullName>
    </recommendedName>
</protein>
<gene>
    <name evidence="6" type="ordered locus">Ta1407</name>
</gene>
<comment type="similarity">
    <text evidence="2 4">Belongs to the archaeal flagellin family.</text>
</comment>
<feature type="transmembrane region" description="Helical" evidence="5">
    <location>
        <begin position="52"/>
        <end position="73"/>
    </location>
</feature>
<keyword evidence="5" id="KW-0472">Membrane</keyword>
<evidence type="ECO:0000313" key="6">
    <source>
        <dbReference type="EMBL" id="CAC12527.1"/>
    </source>
</evidence>
<evidence type="ECO:0000256" key="2">
    <source>
        <dbReference type="ARBA" id="ARBA00010256"/>
    </source>
</evidence>
<comment type="function">
    <text evidence="4">Flagellin is the subunit protein which polymerizes to form the filaments of archaeal flagella.</text>
</comment>
<keyword evidence="6" id="KW-0969">Cilium</keyword>
<proteinExistence type="inferred from homology"/>